<name>A0A6T6C081_9RHOD</name>
<keyword evidence="4" id="KW-0539">Nucleus</keyword>
<sequence>MGEMRRMPTEGVPRRLPSISGMVAGATSGRDGGRLPSIGNLPRIPQMDGDGNDEDLDDDDDDDIGGQNRGRTPDAKRSRVRNTGDDGEDDEFLDHLDNEELGPGDDEDADDGGVDDTEVDNFVLAQHDKVISKKQKWKVQLRDGVIHVNEREYIFSRMQCELDW</sequence>
<evidence type="ECO:0000313" key="6">
    <source>
        <dbReference type="EMBL" id="CAD9233652.1"/>
    </source>
</evidence>
<evidence type="ECO:0000313" key="7">
    <source>
        <dbReference type="EMBL" id="CAD9233653.1"/>
    </source>
</evidence>
<comment type="similarity">
    <text evidence="2">Belongs to the TFIIA subunit 1 family.</text>
</comment>
<comment type="subcellular location">
    <subcellularLocation>
        <location evidence="1">Nucleus</location>
    </subcellularLocation>
</comment>
<feature type="region of interest" description="Disordered" evidence="5">
    <location>
        <begin position="1"/>
        <end position="116"/>
    </location>
</feature>
<dbReference type="PANTHER" id="PTHR12694">
    <property type="entry name" value="TRANSCRIPTION INITIATION FACTOR IIA SUBUNIT 1"/>
    <property type="match status" value="1"/>
</dbReference>
<proteinExistence type="inferred from homology"/>
<evidence type="ECO:0000256" key="3">
    <source>
        <dbReference type="ARBA" id="ARBA00023163"/>
    </source>
</evidence>
<dbReference type="InterPro" id="IPR004855">
    <property type="entry name" value="TFIIA_asu/bsu"/>
</dbReference>
<keyword evidence="3" id="KW-0804">Transcription</keyword>
<dbReference type="AlphaFoldDB" id="A0A6T6C081"/>
<dbReference type="EMBL" id="HBGH01010410">
    <property type="protein sequence ID" value="CAD9233653.1"/>
    <property type="molecule type" value="Transcribed_RNA"/>
</dbReference>
<dbReference type="Pfam" id="PF03153">
    <property type="entry name" value="TFIIA"/>
    <property type="match status" value="1"/>
</dbReference>
<organism evidence="7">
    <name type="scientific">Compsopogon caeruleus</name>
    <dbReference type="NCBI Taxonomy" id="31354"/>
    <lineage>
        <taxon>Eukaryota</taxon>
        <taxon>Rhodophyta</taxon>
        <taxon>Compsopogonophyceae</taxon>
        <taxon>Compsopogonales</taxon>
        <taxon>Compsopogonaceae</taxon>
        <taxon>Compsopogon</taxon>
    </lineage>
</organism>
<gene>
    <name evidence="6" type="ORF">CCAE0312_LOCUS5738</name>
    <name evidence="7" type="ORF">CCAE0312_LOCUS5739</name>
</gene>
<evidence type="ECO:0000256" key="1">
    <source>
        <dbReference type="ARBA" id="ARBA00004123"/>
    </source>
</evidence>
<dbReference type="SUPFAM" id="SSF50784">
    <property type="entry name" value="Transcription factor IIA (TFIIA), beta-barrel domain"/>
    <property type="match status" value="1"/>
</dbReference>
<protein>
    <submittedName>
        <fullName evidence="7">Uncharacterized protein</fullName>
    </submittedName>
</protein>
<dbReference type="InterPro" id="IPR009088">
    <property type="entry name" value="TFIIA_b-brl"/>
</dbReference>
<dbReference type="Gene3D" id="2.30.18.10">
    <property type="entry name" value="Transcription factor IIA (TFIIA), beta-barrel domain"/>
    <property type="match status" value="1"/>
</dbReference>
<reference evidence="7" key="1">
    <citation type="submission" date="2021-01" db="EMBL/GenBank/DDBJ databases">
        <authorList>
            <person name="Corre E."/>
            <person name="Pelletier E."/>
            <person name="Niang G."/>
            <person name="Scheremetjew M."/>
            <person name="Finn R."/>
            <person name="Kale V."/>
            <person name="Holt S."/>
            <person name="Cochrane G."/>
            <person name="Meng A."/>
            <person name="Brown T."/>
            <person name="Cohen L."/>
        </authorList>
    </citation>
    <scope>NUCLEOTIDE SEQUENCE</scope>
    <source>
        <strain evidence="7">SAG 36.94</strain>
    </source>
</reference>
<evidence type="ECO:0000256" key="5">
    <source>
        <dbReference type="SAM" id="MobiDB-lite"/>
    </source>
</evidence>
<dbReference type="GO" id="GO:0006367">
    <property type="term" value="P:transcription initiation at RNA polymerase II promoter"/>
    <property type="evidence" value="ECO:0007669"/>
    <property type="project" value="InterPro"/>
</dbReference>
<feature type="compositionally biased region" description="Acidic residues" evidence="5">
    <location>
        <begin position="50"/>
        <end position="64"/>
    </location>
</feature>
<accession>A0A6T6C081</accession>
<feature type="compositionally biased region" description="Acidic residues" evidence="5">
    <location>
        <begin position="99"/>
        <end position="116"/>
    </location>
</feature>
<dbReference type="EMBL" id="HBGH01010409">
    <property type="protein sequence ID" value="CAD9233652.1"/>
    <property type="molecule type" value="Transcribed_RNA"/>
</dbReference>
<dbReference type="GO" id="GO:0005672">
    <property type="term" value="C:transcription factor TFIIA complex"/>
    <property type="evidence" value="ECO:0007669"/>
    <property type="project" value="InterPro"/>
</dbReference>
<evidence type="ECO:0000256" key="4">
    <source>
        <dbReference type="ARBA" id="ARBA00023242"/>
    </source>
</evidence>
<evidence type="ECO:0000256" key="2">
    <source>
        <dbReference type="ARBA" id="ARBA00010059"/>
    </source>
</evidence>
<dbReference type="PANTHER" id="PTHR12694:SF8">
    <property type="entry name" value="TRANSCRIPTION INITIATION FACTOR IIA SUBUNIT 1"/>
    <property type="match status" value="1"/>
</dbReference>